<evidence type="ECO:0000313" key="2">
    <source>
        <dbReference type="EMBL" id="SEW35950.1"/>
    </source>
</evidence>
<gene>
    <name evidence="2" type="ORF">SAMN05421659_11238</name>
</gene>
<name>A0A1I0R5U3_9FIRM</name>
<accession>A0A1I0R5U3</accession>
<dbReference type="AlphaFoldDB" id="A0A1I0R5U3"/>
<keyword evidence="1" id="KW-0812">Transmembrane</keyword>
<dbReference type="STRING" id="99656.SAMN05421659_11238"/>
<organism evidence="2 3">
    <name type="scientific">[Clostridium] fimetarium</name>
    <dbReference type="NCBI Taxonomy" id="99656"/>
    <lineage>
        <taxon>Bacteria</taxon>
        <taxon>Bacillati</taxon>
        <taxon>Bacillota</taxon>
        <taxon>Clostridia</taxon>
        <taxon>Lachnospirales</taxon>
        <taxon>Lachnospiraceae</taxon>
    </lineage>
</organism>
<proteinExistence type="predicted"/>
<reference evidence="2 3" key="1">
    <citation type="submission" date="2016-10" db="EMBL/GenBank/DDBJ databases">
        <authorList>
            <person name="de Groot N.N."/>
        </authorList>
    </citation>
    <scope>NUCLEOTIDE SEQUENCE [LARGE SCALE GENOMIC DNA]</scope>
    <source>
        <strain evidence="2 3">DSM 9179</strain>
    </source>
</reference>
<keyword evidence="3" id="KW-1185">Reference proteome</keyword>
<dbReference type="EMBL" id="FOJI01000012">
    <property type="protein sequence ID" value="SEW35950.1"/>
    <property type="molecule type" value="Genomic_DNA"/>
</dbReference>
<evidence type="ECO:0008006" key="4">
    <source>
        <dbReference type="Google" id="ProtNLM"/>
    </source>
</evidence>
<keyword evidence="1" id="KW-1133">Transmembrane helix</keyword>
<protein>
    <recommendedName>
        <fullName evidence="4">PH domain-containing protein</fullName>
    </recommendedName>
</protein>
<dbReference type="Proteomes" id="UP000199701">
    <property type="component" value="Unassembled WGS sequence"/>
</dbReference>
<keyword evidence="1" id="KW-0472">Membrane</keyword>
<dbReference type="OrthoDB" id="9837110at2"/>
<dbReference type="RefSeq" id="WP_092455371.1">
    <property type="nucleotide sequence ID" value="NZ_FOJI01000012.1"/>
</dbReference>
<feature type="transmembrane region" description="Helical" evidence="1">
    <location>
        <begin position="12"/>
        <end position="30"/>
    </location>
</feature>
<feature type="transmembrane region" description="Helical" evidence="1">
    <location>
        <begin position="36"/>
        <end position="55"/>
    </location>
</feature>
<evidence type="ECO:0000313" key="3">
    <source>
        <dbReference type="Proteomes" id="UP000199701"/>
    </source>
</evidence>
<evidence type="ECO:0000256" key="1">
    <source>
        <dbReference type="SAM" id="Phobius"/>
    </source>
</evidence>
<sequence length="139" mass="16484">MKIQSYFPRFYSIFLLVIAVVYSLLAYIFIKNGLYIIIFVLLIIAICYISFMNLYDDKVVIIQFYQSITIKFDLIEKIEIGYYRESAPVIIFYIKNGKQKEFFYKLYAKEASIELIKYALKKNDNIKLDSKVKAFIDIS</sequence>